<dbReference type="SUPFAM" id="SSF46626">
    <property type="entry name" value="Cytochrome c"/>
    <property type="match status" value="1"/>
</dbReference>
<feature type="region of interest" description="Disordered" evidence="1">
    <location>
        <begin position="158"/>
        <end position="185"/>
    </location>
</feature>
<accession>A0A518HSG3</accession>
<dbReference type="PANTHER" id="PTHR35889:SF3">
    <property type="entry name" value="F-BOX DOMAIN-CONTAINING PROTEIN"/>
    <property type="match status" value="1"/>
</dbReference>
<feature type="compositionally biased region" description="Polar residues" evidence="1">
    <location>
        <begin position="159"/>
        <end position="184"/>
    </location>
</feature>
<evidence type="ECO:0000313" key="6">
    <source>
        <dbReference type="EMBL" id="QDV43738.1"/>
    </source>
</evidence>
<organism evidence="6 7">
    <name type="scientific">Stieleria neptunia</name>
    <dbReference type="NCBI Taxonomy" id="2527979"/>
    <lineage>
        <taxon>Bacteria</taxon>
        <taxon>Pseudomonadati</taxon>
        <taxon>Planctomycetota</taxon>
        <taxon>Planctomycetia</taxon>
        <taxon>Pirellulales</taxon>
        <taxon>Pirellulaceae</taxon>
        <taxon>Stieleria</taxon>
    </lineage>
</organism>
<evidence type="ECO:0000313" key="7">
    <source>
        <dbReference type="Proteomes" id="UP000319004"/>
    </source>
</evidence>
<dbReference type="InterPro" id="IPR011444">
    <property type="entry name" value="DUF1549"/>
</dbReference>
<dbReference type="AlphaFoldDB" id="A0A518HSG3"/>
<gene>
    <name evidence="6" type="ORF">Enr13x_35960</name>
</gene>
<dbReference type="Pfam" id="PF07635">
    <property type="entry name" value="PSCyt1"/>
    <property type="match status" value="1"/>
</dbReference>
<evidence type="ECO:0000256" key="1">
    <source>
        <dbReference type="SAM" id="MobiDB-lite"/>
    </source>
</evidence>
<feature type="domain" description="DUF1549" evidence="3">
    <location>
        <begin position="188"/>
        <end position="398"/>
    </location>
</feature>
<dbReference type="Gene3D" id="1.10.760.10">
    <property type="entry name" value="Cytochrome c-like domain"/>
    <property type="match status" value="1"/>
</dbReference>
<evidence type="ECO:0000259" key="3">
    <source>
        <dbReference type="Pfam" id="PF07583"/>
    </source>
</evidence>
<feature type="domain" description="DUF1553" evidence="4">
    <location>
        <begin position="673"/>
        <end position="930"/>
    </location>
</feature>
<sequence length="954" mass="108073" precursor="true">MPMSDWKPSIMIRCFLLLFCLLAPQALPAEEIDFEEQILPILEERCLYCHGEDEQESGLRLDLRARMLRGGDSGLSAVVPGKPEKSYLIEVINHVDEDMAMPPDDDKLPDEEIDLLTRWIKAGAVVPGQMDDVVNEEIDHWAFKPVVRPDIPQRGVSFQLATPPQRGGSQLATPPQRGGSQLATPPTPIDSFLLKQLAEQGLSYSPPADPRSLIRRVSIVLTGIAPTPEQTNEFIEASAIDAQQAYTELVDRLLQSPHFGERWAQHWLDVIRWAETNGSEANLYRKNAWIYRDYVVRAFNEDKPYNVFVQEQIAGDSMGAGEATGFLVAGPHVPAATVGREPSAIRQARADRMDEIMQTVGASVMGVTIGCARCHNHKFDPITIQDYYSMTGVFQDVEFGSRHPEFAPDHPRRQRGEEIWKQIAKQRAVLRPIGGWEEDWGAFREMHFKPVTTQAIRVRFKMGNVGLDELEVFGPDNYGENLAHKRRGTKVSGFPEDGTEGRNPIRRVNDGEYGTMAWRAKKDKGSDQQPYVQFDFEQPEKISRLRLSSNREYFYDTDYLDKKPYLPRYEYDVDVLQSDGTWQPWVGTWFVNTQLDKEHPERKAALREIQNQIETLAEEGPRPSFVGRFVRPEVTRVLLRGSPENPRDEVDPAGPAIFDGDLGLTQQAPGPKRRAEFAKWISSEENPLTARVMVNRLWHHVFGSGIVPTTSDFGKAGAAPTHPELLDWLAAEFVHPTVSGNEAWSVKSMIRQMVMSAAFRQASEPRSEGIAKDAGSALLWRFPPKRVEAEVIRDSILQASGALDRTIGGRSYRIHNEKKTYAQWEVVKNYGPETWRRMLYQERMRRVDDQMFTAFDFPDCGQVRAKRPVSTTPLQALNLMNSDFVIHQSERIAERAEKESDGELKSSIIRCFELLLSRQPDADELDSCLDLARQTSLSLVCRTLLNTNEFAFLP</sequence>
<evidence type="ECO:0000259" key="4">
    <source>
        <dbReference type="Pfam" id="PF07587"/>
    </source>
</evidence>
<dbReference type="EMBL" id="CP037423">
    <property type="protein sequence ID" value="QDV43738.1"/>
    <property type="molecule type" value="Genomic_DNA"/>
</dbReference>
<feature type="domain" description="Cytochrome C Planctomycete-type" evidence="5">
    <location>
        <begin position="46"/>
        <end position="105"/>
    </location>
</feature>
<reference evidence="6 7" key="1">
    <citation type="submission" date="2019-03" db="EMBL/GenBank/DDBJ databases">
        <title>Deep-cultivation of Planctomycetes and their phenomic and genomic characterization uncovers novel biology.</title>
        <authorList>
            <person name="Wiegand S."/>
            <person name="Jogler M."/>
            <person name="Boedeker C."/>
            <person name="Pinto D."/>
            <person name="Vollmers J."/>
            <person name="Rivas-Marin E."/>
            <person name="Kohn T."/>
            <person name="Peeters S.H."/>
            <person name="Heuer A."/>
            <person name="Rast P."/>
            <person name="Oberbeckmann S."/>
            <person name="Bunk B."/>
            <person name="Jeske O."/>
            <person name="Meyerdierks A."/>
            <person name="Storesund J.E."/>
            <person name="Kallscheuer N."/>
            <person name="Luecker S."/>
            <person name="Lage O.M."/>
            <person name="Pohl T."/>
            <person name="Merkel B.J."/>
            <person name="Hornburger P."/>
            <person name="Mueller R.-W."/>
            <person name="Bruemmer F."/>
            <person name="Labrenz M."/>
            <person name="Spormann A.M."/>
            <person name="Op den Camp H."/>
            <person name="Overmann J."/>
            <person name="Amann R."/>
            <person name="Jetten M.S.M."/>
            <person name="Mascher T."/>
            <person name="Medema M.H."/>
            <person name="Devos D.P."/>
            <person name="Kaster A.-K."/>
            <person name="Ovreas L."/>
            <person name="Rohde M."/>
            <person name="Galperin M.Y."/>
            <person name="Jogler C."/>
        </authorList>
    </citation>
    <scope>NUCLEOTIDE SEQUENCE [LARGE SCALE GENOMIC DNA]</scope>
    <source>
        <strain evidence="6 7">Enr13</strain>
    </source>
</reference>
<name>A0A518HSG3_9BACT</name>
<dbReference type="Pfam" id="PF07583">
    <property type="entry name" value="PSCyt2"/>
    <property type="match status" value="1"/>
</dbReference>
<feature type="chain" id="PRO_5021875795" evidence="2">
    <location>
        <begin position="30"/>
        <end position="954"/>
    </location>
</feature>
<evidence type="ECO:0000259" key="5">
    <source>
        <dbReference type="Pfam" id="PF07635"/>
    </source>
</evidence>
<keyword evidence="7" id="KW-1185">Reference proteome</keyword>
<feature type="region of interest" description="Disordered" evidence="1">
    <location>
        <begin position="489"/>
        <end position="508"/>
    </location>
</feature>
<dbReference type="GO" id="GO:0009055">
    <property type="term" value="F:electron transfer activity"/>
    <property type="evidence" value="ECO:0007669"/>
    <property type="project" value="InterPro"/>
</dbReference>
<dbReference type="GO" id="GO:0020037">
    <property type="term" value="F:heme binding"/>
    <property type="evidence" value="ECO:0007669"/>
    <property type="project" value="InterPro"/>
</dbReference>
<dbReference type="Proteomes" id="UP000319004">
    <property type="component" value="Chromosome"/>
</dbReference>
<dbReference type="Pfam" id="PF07587">
    <property type="entry name" value="PSD1"/>
    <property type="match status" value="1"/>
</dbReference>
<protein>
    <submittedName>
        <fullName evidence="6">Planctomycete cytochrome C</fullName>
    </submittedName>
</protein>
<dbReference type="InterPro" id="IPR011429">
    <property type="entry name" value="Cyt_c_Planctomycete-type"/>
</dbReference>
<feature type="signal peptide" evidence="2">
    <location>
        <begin position="1"/>
        <end position="29"/>
    </location>
</feature>
<dbReference type="Gene3D" id="2.60.120.260">
    <property type="entry name" value="Galactose-binding domain-like"/>
    <property type="match status" value="1"/>
</dbReference>
<dbReference type="KEGG" id="snep:Enr13x_35960"/>
<dbReference type="InterPro" id="IPR036909">
    <property type="entry name" value="Cyt_c-like_dom_sf"/>
</dbReference>
<keyword evidence="2" id="KW-0732">Signal</keyword>
<proteinExistence type="predicted"/>
<dbReference type="PANTHER" id="PTHR35889">
    <property type="entry name" value="CYCLOINULO-OLIGOSACCHARIDE FRUCTANOTRANSFERASE-RELATED"/>
    <property type="match status" value="1"/>
</dbReference>
<dbReference type="InterPro" id="IPR022655">
    <property type="entry name" value="DUF1553"/>
</dbReference>
<evidence type="ECO:0000256" key="2">
    <source>
        <dbReference type="SAM" id="SignalP"/>
    </source>
</evidence>